<gene>
    <name evidence="5" type="ORF">F5Z01DRAFT_656330</name>
</gene>
<name>A0A9P7ZLJ5_9HYPO</name>
<dbReference type="GeneID" id="70294477"/>
<feature type="region of interest" description="Disordered" evidence="3">
    <location>
        <begin position="246"/>
        <end position="332"/>
    </location>
</feature>
<evidence type="ECO:0000313" key="5">
    <source>
        <dbReference type="EMBL" id="KAG9254230.1"/>
    </source>
</evidence>
<protein>
    <recommendedName>
        <fullName evidence="4">N-acetyltransferase domain-containing protein</fullName>
    </recommendedName>
</protein>
<dbReference type="PROSITE" id="PS51186">
    <property type="entry name" value="GNAT"/>
    <property type="match status" value="1"/>
</dbReference>
<dbReference type="SUPFAM" id="SSF55729">
    <property type="entry name" value="Acyl-CoA N-acyltransferases (Nat)"/>
    <property type="match status" value="1"/>
</dbReference>
<reference evidence="5" key="1">
    <citation type="journal article" date="2021" name="IMA Fungus">
        <title>Genomic characterization of three marine fungi, including Emericellopsis atlantica sp. nov. with signatures of a generalist lifestyle and marine biomass degradation.</title>
        <authorList>
            <person name="Hagestad O.C."/>
            <person name="Hou L."/>
            <person name="Andersen J.H."/>
            <person name="Hansen E.H."/>
            <person name="Altermark B."/>
            <person name="Li C."/>
            <person name="Kuhnert E."/>
            <person name="Cox R.J."/>
            <person name="Crous P.W."/>
            <person name="Spatafora J.W."/>
            <person name="Lail K."/>
            <person name="Amirebrahimi M."/>
            <person name="Lipzen A."/>
            <person name="Pangilinan J."/>
            <person name="Andreopoulos W."/>
            <person name="Hayes R.D."/>
            <person name="Ng V."/>
            <person name="Grigoriev I.V."/>
            <person name="Jackson S.A."/>
            <person name="Sutton T.D.S."/>
            <person name="Dobson A.D.W."/>
            <person name="Rama T."/>
        </authorList>
    </citation>
    <scope>NUCLEOTIDE SEQUENCE</scope>
    <source>
        <strain evidence="5">TS7</strain>
    </source>
</reference>
<dbReference type="PANTHER" id="PTHR42919:SF8">
    <property type="entry name" value="N-ALPHA-ACETYLTRANSFERASE 50"/>
    <property type="match status" value="1"/>
</dbReference>
<accession>A0A9P7ZLJ5</accession>
<dbReference type="Proteomes" id="UP000887229">
    <property type="component" value="Unassembled WGS sequence"/>
</dbReference>
<keyword evidence="6" id="KW-1185">Reference proteome</keyword>
<comment type="caution">
    <text evidence="5">The sequence shown here is derived from an EMBL/GenBank/DDBJ whole genome shotgun (WGS) entry which is preliminary data.</text>
</comment>
<dbReference type="AlphaFoldDB" id="A0A9P7ZLJ5"/>
<dbReference type="GO" id="GO:0016747">
    <property type="term" value="F:acyltransferase activity, transferring groups other than amino-acyl groups"/>
    <property type="evidence" value="ECO:0007669"/>
    <property type="project" value="InterPro"/>
</dbReference>
<dbReference type="OrthoDB" id="47374at2759"/>
<feature type="region of interest" description="Disordered" evidence="3">
    <location>
        <begin position="1"/>
        <end position="69"/>
    </location>
</feature>
<evidence type="ECO:0000256" key="2">
    <source>
        <dbReference type="ARBA" id="ARBA00023315"/>
    </source>
</evidence>
<dbReference type="GO" id="GO:0007064">
    <property type="term" value="P:mitotic sister chromatid cohesion"/>
    <property type="evidence" value="ECO:0007669"/>
    <property type="project" value="TreeGrafter"/>
</dbReference>
<organism evidence="5 6">
    <name type="scientific">Emericellopsis atlantica</name>
    <dbReference type="NCBI Taxonomy" id="2614577"/>
    <lineage>
        <taxon>Eukaryota</taxon>
        <taxon>Fungi</taxon>
        <taxon>Dikarya</taxon>
        <taxon>Ascomycota</taxon>
        <taxon>Pezizomycotina</taxon>
        <taxon>Sordariomycetes</taxon>
        <taxon>Hypocreomycetidae</taxon>
        <taxon>Hypocreales</taxon>
        <taxon>Bionectriaceae</taxon>
        <taxon>Emericellopsis</taxon>
    </lineage>
</organism>
<dbReference type="Gene3D" id="3.40.630.30">
    <property type="match status" value="1"/>
</dbReference>
<dbReference type="Pfam" id="PF00583">
    <property type="entry name" value="Acetyltransf_1"/>
    <property type="match status" value="1"/>
</dbReference>
<feature type="domain" description="N-acetyltransferase" evidence="4">
    <location>
        <begin position="71"/>
        <end position="217"/>
    </location>
</feature>
<keyword evidence="1" id="KW-0808">Transferase</keyword>
<evidence type="ECO:0000313" key="6">
    <source>
        <dbReference type="Proteomes" id="UP000887229"/>
    </source>
</evidence>
<evidence type="ECO:0000256" key="3">
    <source>
        <dbReference type="SAM" id="MobiDB-lite"/>
    </source>
</evidence>
<sequence>MSLPTSKEAQQPSIRSFFTAKAPQYAPPPGSVQAKPPPPPPLNESVPAVPSKSNEDGAAIPPLPSSMPAEASIRHPLPEDIQPLRRINALLLPVPYPEEFYRQALAMPQTRVILYQGKVVGGIVCRSEPGDSSSIYIRSLCILAPYRGLGLVAIALNNIIQSLPGEISWMTAHVWTENADGLKWYEARGFTKDTKPIEGYYRKIRPDTAWLVKKDIREQSAGSLPSRTPPPSRSIVASPTAEVVNLAPITNGTGPPTGGPPRPAPARVGSGQSYQNQRAETEWNDLPADMASGLLVPPKRVASEPKSNASSRSSSAARKKRDRSYPAAAFGS</sequence>
<feature type="compositionally biased region" description="Pro residues" evidence="3">
    <location>
        <begin position="25"/>
        <end position="42"/>
    </location>
</feature>
<proteinExistence type="predicted"/>
<dbReference type="InterPro" id="IPR051556">
    <property type="entry name" value="N-term/lysine_N-AcTrnsfr"/>
</dbReference>
<feature type="compositionally biased region" description="Low complexity" evidence="3">
    <location>
        <begin position="304"/>
        <end position="316"/>
    </location>
</feature>
<dbReference type="RefSeq" id="XP_046118154.1">
    <property type="nucleotide sequence ID" value="XM_046263574.1"/>
</dbReference>
<keyword evidence="2" id="KW-0012">Acyltransferase</keyword>
<feature type="compositionally biased region" description="Polar residues" evidence="3">
    <location>
        <begin position="1"/>
        <end position="16"/>
    </location>
</feature>
<dbReference type="CDD" id="cd04301">
    <property type="entry name" value="NAT_SF"/>
    <property type="match status" value="1"/>
</dbReference>
<dbReference type="InterPro" id="IPR000182">
    <property type="entry name" value="GNAT_dom"/>
</dbReference>
<evidence type="ECO:0000256" key="1">
    <source>
        <dbReference type="ARBA" id="ARBA00022679"/>
    </source>
</evidence>
<dbReference type="GO" id="GO:0031415">
    <property type="term" value="C:NatA complex"/>
    <property type="evidence" value="ECO:0007669"/>
    <property type="project" value="TreeGrafter"/>
</dbReference>
<dbReference type="InterPro" id="IPR016181">
    <property type="entry name" value="Acyl_CoA_acyltransferase"/>
</dbReference>
<dbReference type="PANTHER" id="PTHR42919">
    <property type="entry name" value="N-ALPHA-ACETYLTRANSFERASE"/>
    <property type="match status" value="1"/>
</dbReference>
<evidence type="ECO:0000259" key="4">
    <source>
        <dbReference type="PROSITE" id="PS51186"/>
    </source>
</evidence>
<dbReference type="EMBL" id="MU251255">
    <property type="protein sequence ID" value="KAG9254230.1"/>
    <property type="molecule type" value="Genomic_DNA"/>
</dbReference>